<dbReference type="InterPro" id="IPR001944">
    <property type="entry name" value="Glycoside_Hdrlase_35"/>
</dbReference>
<sequence length="811" mass="93009">MTSSKSSTEGAHLSLLHEVPYASPGSPDSVKFGRFKCYNRANSACFWIIMLSATFIAFRNPSLRDSNPLLIYEPVEDCQYQYLTYDALSPESKRNGYDVKYTKRGFVIDGKASILLGGSIHYARSTPDTWDSLLAKAKEDGLNLVQLYIFWNFHEPRRGSFYFADRGNLTHFFERVVAHGLFVHLRFGPYVCAEWNRGGLPLWLDRIPGMKVRSNSESWRQEMNRIILIMINLARPYFSVNGGPIIMAQIENEYNGHDPTYVAWLSQLVRKLGIGIPWTMCNGASAVNTISTCNDNDCFQFAEKNAKVFPSQPLVWTENEAWYEKWATKNIAQDGQNDQRSPEQVAYVVARWFAVGGAMHNYYMYHGGNNFGRTASAGVTTMYADGAILHHDGLDNEPKRSHLRKLHHTLIRCNKALLSNERQLNHAKPLGPEGKNAYTQRAYIYGNCSFLENTHAIHRACFRYQLKEYCLPPQTIVILDHNNVLYNTSDVSGTLGSRSTRSFSPLIRFRKSDWKIWSEWDVNPHNVRDQIVNDSPLEQLLVTQDTTDYLMYQNEVRWGSNGPTKNKMKSSILKFISCDANSFLVFINGEFIGEQHLAYPGDDCSNIFRFDLGPLGKYGANLTLSILSISLGIHSLGEKHQKGIVSDVQIDERSLVYGPHERWVMFSGLIGELLKLYDPMWSNSVPWRNLNVQTDRKRTSKWYMTKFVLKQLDWDTETSVLLDCKGMNRGRIYLNGHDLGRYWLIRRSDGAYVQRYYTIPVAWLHAANKSNYLVIFEELRNETIESMRIVTSTMRRIDAKTFDIEDAMSLV</sequence>
<proteinExistence type="inferred from homology"/>
<dbReference type="FunFam" id="3.20.20.80:FF:000006">
    <property type="entry name" value="Beta-galactosidase"/>
    <property type="match status" value="1"/>
</dbReference>
<comment type="catalytic activity">
    <reaction evidence="1 7">
        <text>Hydrolysis of terminal non-reducing beta-D-galactose residues in beta-D-galactosides.</text>
        <dbReference type="EC" id="3.2.1.23"/>
    </reaction>
</comment>
<feature type="transmembrane region" description="Helical" evidence="9">
    <location>
        <begin position="41"/>
        <end position="58"/>
    </location>
</feature>
<reference evidence="12" key="2">
    <citation type="submission" date="2011-02" db="EMBL/GenBank/DDBJ databases">
        <authorList>
            <person name="MacLean D."/>
        </authorList>
    </citation>
    <scope>NUCLEOTIDE SEQUENCE</scope>
</reference>
<dbReference type="SUPFAM" id="SSF51445">
    <property type="entry name" value="(Trans)glycosidases"/>
    <property type="match status" value="1"/>
</dbReference>
<dbReference type="InterPro" id="IPR019801">
    <property type="entry name" value="Glyco_hydro_35_CS"/>
</dbReference>
<keyword evidence="9" id="KW-0472">Membrane</keyword>
<dbReference type="InterPro" id="IPR017853">
    <property type="entry name" value="GH"/>
</dbReference>
<dbReference type="EC" id="3.2.1.23" evidence="3 7"/>
<dbReference type="Pfam" id="PF01301">
    <property type="entry name" value="Glyco_hydro_35"/>
    <property type="match status" value="1"/>
</dbReference>
<protein>
    <recommendedName>
        <fullName evidence="3 7">Beta-galactosidase</fullName>
        <ecNumber evidence="3 7">3.2.1.23</ecNumber>
    </recommendedName>
</protein>
<keyword evidence="5 7" id="KW-0378">Hydrolase</keyword>
<name>F0W8V1_9STRA</name>
<keyword evidence="6 7" id="KW-0326">Glycosidase</keyword>
<evidence type="ECO:0000256" key="4">
    <source>
        <dbReference type="ARBA" id="ARBA00022729"/>
    </source>
</evidence>
<evidence type="ECO:0000256" key="5">
    <source>
        <dbReference type="ARBA" id="ARBA00022801"/>
    </source>
</evidence>
<feature type="domain" description="Glycoside hydrolase 35 catalytic" evidence="10">
    <location>
        <begin position="106"/>
        <end position="409"/>
    </location>
</feature>
<evidence type="ECO:0000256" key="1">
    <source>
        <dbReference type="ARBA" id="ARBA00001412"/>
    </source>
</evidence>
<dbReference type="PROSITE" id="PS01182">
    <property type="entry name" value="GLYCOSYL_HYDROL_F35"/>
    <property type="match status" value="1"/>
</dbReference>
<evidence type="ECO:0000256" key="8">
    <source>
        <dbReference type="RuleBase" id="RU003679"/>
    </source>
</evidence>
<dbReference type="Gene3D" id="2.60.120.260">
    <property type="entry name" value="Galactose-binding domain-like"/>
    <property type="match status" value="1"/>
</dbReference>
<accession>F0W8V1</accession>
<feature type="domain" description="Beta-galactosidase galactose-binding" evidence="11">
    <location>
        <begin position="702"/>
        <end position="766"/>
    </location>
</feature>
<evidence type="ECO:0000256" key="6">
    <source>
        <dbReference type="ARBA" id="ARBA00023295"/>
    </source>
</evidence>
<evidence type="ECO:0000313" key="12">
    <source>
        <dbReference type="EMBL" id="CCA17560.1"/>
    </source>
</evidence>
<dbReference type="GO" id="GO:0005975">
    <property type="term" value="P:carbohydrate metabolic process"/>
    <property type="evidence" value="ECO:0007669"/>
    <property type="project" value="InterPro"/>
</dbReference>
<dbReference type="Pfam" id="PF21467">
    <property type="entry name" value="BetaGal_gal-bd"/>
    <property type="match status" value="1"/>
</dbReference>
<reference evidence="12" key="1">
    <citation type="journal article" date="2011" name="PLoS Biol.">
        <title>Gene gain and loss during evolution of obligate parasitism in the white rust pathogen of Arabidopsis thaliana.</title>
        <authorList>
            <person name="Kemen E."/>
            <person name="Gardiner A."/>
            <person name="Schultz-Larsen T."/>
            <person name="Kemen A.C."/>
            <person name="Balmuth A.L."/>
            <person name="Robert-Seilaniantz A."/>
            <person name="Bailey K."/>
            <person name="Holub E."/>
            <person name="Studholme D.J."/>
            <person name="Maclean D."/>
            <person name="Jones J.D."/>
        </authorList>
    </citation>
    <scope>NUCLEOTIDE SEQUENCE</scope>
</reference>
<dbReference type="SUPFAM" id="SSF49785">
    <property type="entry name" value="Galactose-binding domain-like"/>
    <property type="match status" value="1"/>
</dbReference>
<evidence type="ECO:0000256" key="3">
    <source>
        <dbReference type="ARBA" id="ARBA00012756"/>
    </source>
</evidence>
<organism evidence="12">
    <name type="scientific">Albugo laibachii Nc14</name>
    <dbReference type="NCBI Taxonomy" id="890382"/>
    <lineage>
        <taxon>Eukaryota</taxon>
        <taxon>Sar</taxon>
        <taxon>Stramenopiles</taxon>
        <taxon>Oomycota</taxon>
        <taxon>Peronosporomycetes</taxon>
        <taxon>Albuginales</taxon>
        <taxon>Albuginaceae</taxon>
        <taxon>Albugo</taxon>
    </lineage>
</organism>
<gene>
    <name evidence="12" type="primary">AlNc14C36G3225</name>
    <name evidence="12" type="ORF">ALNC14_037030</name>
</gene>
<dbReference type="PRINTS" id="PR00742">
    <property type="entry name" value="GLHYDRLASE35"/>
</dbReference>
<keyword evidence="9" id="KW-1133">Transmembrane helix</keyword>
<dbReference type="InterPro" id="IPR031330">
    <property type="entry name" value="Gly_Hdrlase_35_cat"/>
</dbReference>
<evidence type="ECO:0000256" key="7">
    <source>
        <dbReference type="RuleBase" id="RU000675"/>
    </source>
</evidence>
<dbReference type="InterPro" id="IPR048913">
    <property type="entry name" value="BetaGal_gal-bd"/>
</dbReference>
<keyword evidence="4" id="KW-0732">Signal</keyword>
<evidence type="ECO:0000259" key="10">
    <source>
        <dbReference type="Pfam" id="PF01301"/>
    </source>
</evidence>
<dbReference type="GO" id="GO:0004565">
    <property type="term" value="F:beta-galactosidase activity"/>
    <property type="evidence" value="ECO:0007669"/>
    <property type="project" value="UniProtKB-EC"/>
</dbReference>
<dbReference type="Gene3D" id="3.20.20.80">
    <property type="entry name" value="Glycosidases"/>
    <property type="match status" value="1"/>
</dbReference>
<keyword evidence="9" id="KW-0812">Transmembrane</keyword>
<evidence type="ECO:0000256" key="9">
    <source>
        <dbReference type="SAM" id="Phobius"/>
    </source>
</evidence>
<dbReference type="HOGENOM" id="CLU_007853_6_0_1"/>
<dbReference type="InterPro" id="IPR008979">
    <property type="entry name" value="Galactose-bd-like_sf"/>
</dbReference>
<dbReference type="AlphaFoldDB" id="F0W8V1"/>
<dbReference type="PANTHER" id="PTHR23421">
    <property type="entry name" value="BETA-GALACTOSIDASE RELATED"/>
    <property type="match status" value="1"/>
</dbReference>
<comment type="similarity">
    <text evidence="2 8">Belongs to the glycosyl hydrolase 35 family.</text>
</comment>
<evidence type="ECO:0000256" key="2">
    <source>
        <dbReference type="ARBA" id="ARBA00009809"/>
    </source>
</evidence>
<dbReference type="EMBL" id="FR824081">
    <property type="protein sequence ID" value="CCA17560.1"/>
    <property type="molecule type" value="Genomic_DNA"/>
</dbReference>
<evidence type="ECO:0000259" key="11">
    <source>
        <dbReference type="Pfam" id="PF21467"/>
    </source>
</evidence>